<dbReference type="Proteomes" id="UP001162972">
    <property type="component" value="Chromosome 19"/>
</dbReference>
<protein>
    <submittedName>
        <fullName evidence="2">Uncharacterized protein</fullName>
    </submittedName>
</protein>
<evidence type="ECO:0000313" key="2">
    <source>
        <dbReference type="EMBL" id="KAJ6422487.1"/>
    </source>
</evidence>
<feature type="signal peptide" evidence="1">
    <location>
        <begin position="1"/>
        <end position="18"/>
    </location>
</feature>
<comment type="caution">
    <text evidence="2">The sequence shown here is derived from an EMBL/GenBank/DDBJ whole genome shotgun (WGS) entry which is preliminary data.</text>
</comment>
<sequence length="104" mass="11847">MFIFFSYLFFFIQKPISSTPIVQNYFSQSITNLEIPNIFHKPIKIETNLPLQPKQTETESQPSTCTPLPFHHSSSPINLFLLLLHSPLSPSKQKKNGGLTETGR</sequence>
<reference evidence="2 3" key="2">
    <citation type="journal article" date="2023" name="Int. J. Mol. Sci.">
        <title>De Novo Assembly and Annotation of 11 Diverse Shrub Willow (Salix) Genomes Reveals Novel Gene Organization in Sex-Linked Regions.</title>
        <authorList>
            <person name="Hyden B."/>
            <person name="Feng K."/>
            <person name="Yates T.B."/>
            <person name="Jawdy S."/>
            <person name="Cereghino C."/>
            <person name="Smart L.B."/>
            <person name="Muchero W."/>
        </authorList>
    </citation>
    <scope>NUCLEOTIDE SEQUENCE [LARGE SCALE GENOMIC DNA]</scope>
    <source>
        <tissue evidence="2">Shoot tip</tissue>
    </source>
</reference>
<dbReference type="EMBL" id="JAPFFJ010000007">
    <property type="protein sequence ID" value="KAJ6422488.1"/>
    <property type="molecule type" value="Genomic_DNA"/>
</dbReference>
<keyword evidence="1" id="KW-0732">Signal</keyword>
<reference evidence="2" key="1">
    <citation type="submission" date="2022-10" db="EMBL/GenBank/DDBJ databases">
        <authorList>
            <person name="Hyden B.L."/>
            <person name="Feng K."/>
            <person name="Yates T."/>
            <person name="Jawdy S."/>
            <person name="Smart L.B."/>
            <person name="Muchero W."/>
        </authorList>
    </citation>
    <scope>NUCLEOTIDE SEQUENCE</scope>
    <source>
        <tissue evidence="2">Shoot tip</tissue>
    </source>
</reference>
<dbReference type="AlphaFoldDB" id="A0AAD6P9T4"/>
<feature type="chain" id="PRO_5042441592" evidence="1">
    <location>
        <begin position="19"/>
        <end position="104"/>
    </location>
</feature>
<accession>A0AAD6P9T4</accession>
<evidence type="ECO:0000313" key="3">
    <source>
        <dbReference type="Proteomes" id="UP001162972"/>
    </source>
</evidence>
<proteinExistence type="predicted"/>
<dbReference type="EMBL" id="JAPFFJ010000007">
    <property type="protein sequence ID" value="KAJ6422487.1"/>
    <property type="molecule type" value="Genomic_DNA"/>
</dbReference>
<organism evidence="2 3">
    <name type="scientific">Salix udensis</name>
    <dbReference type="NCBI Taxonomy" id="889485"/>
    <lineage>
        <taxon>Eukaryota</taxon>
        <taxon>Viridiplantae</taxon>
        <taxon>Streptophyta</taxon>
        <taxon>Embryophyta</taxon>
        <taxon>Tracheophyta</taxon>
        <taxon>Spermatophyta</taxon>
        <taxon>Magnoliopsida</taxon>
        <taxon>eudicotyledons</taxon>
        <taxon>Gunneridae</taxon>
        <taxon>Pentapetalae</taxon>
        <taxon>rosids</taxon>
        <taxon>fabids</taxon>
        <taxon>Malpighiales</taxon>
        <taxon>Salicaceae</taxon>
        <taxon>Saliceae</taxon>
        <taxon>Salix</taxon>
    </lineage>
</organism>
<name>A0AAD6P9T4_9ROSI</name>
<keyword evidence="3" id="KW-1185">Reference proteome</keyword>
<evidence type="ECO:0000256" key="1">
    <source>
        <dbReference type="SAM" id="SignalP"/>
    </source>
</evidence>
<gene>
    <name evidence="2" type="ORF">OIU84_027448</name>
</gene>